<dbReference type="EMBL" id="JBHUPB010000004">
    <property type="protein sequence ID" value="MFD2966703.1"/>
    <property type="molecule type" value="Genomic_DNA"/>
</dbReference>
<dbReference type="InterPro" id="IPR036388">
    <property type="entry name" value="WH-like_DNA-bd_sf"/>
</dbReference>
<sequence>MLDALITSKTRLKLLIKFFVSAKNTGYLRGIAEEFDESTNAVRKELNLLTDAGFLEKAQAQRKILYQANTQHPLFNPLQRLVHSFLGIDQVIDQVLERAGDVDRVVLTGAYAKGQESDSVDIVILGDNLNSAYLLQLAEKTSPLIKKKVTVSFVMPQQAGHIILYQKAS</sequence>
<dbReference type="Gene3D" id="1.10.10.10">
    <property type="entry name" value="Winged helix-like DNA-binding domain superfamily/Winged helix DNA-binding domain"/>
    <property type="match status" value="1"/>
</dbReference>
<dbReference type="InterPro" id="IPR036390">
    <property type="entry name" value="WH_DNA-bd_sf"/>
</dbReference>
<proteinExistence type="predicted"/>
<dbReference type="Proteomes" id="UP001597525">
    <property type="component" value="Unassembled WGS sequence"/>
</dbReference>
<keyword evidence="2" id="KW-1185">Reference proteome</keyword>
<evidence type="ECO:0000313" key="2">
    <source>
        <dbReference type="Proteomes" id="UP001597525"/>
    </source>
</evidence>
<dbReference type="Gene3D" id="3.30.460.10">
    <property type="entry name" value="Beta Polymerase, domain 2"/>
    <property type="match status" value="1"/>
</dbReference>
<evidence type="ECO:0000313" key="1">
    <source>
        <dbReference type="EMBL" id="MFD2966703.1"/>
    </source>
</evidence>
<protein>
    <submittedName>
        <fullName evidence="1">ArsR family transcriptional regulator</fullName>
    </submittedName>
</protein>
<accession>A0ABW6BE43</accession>
<dbReference type="InterPro" id="IPR043519">
    <property type="entry name" value="NT_sf"/>
</dbReference>
<dbReference type="SUPFAM" id="SSF46785">
    <property type="entry name" value="Winged helix' DNA-binding domain"/>
    <property type="match status" value="1"/>
</dbReference>
<organism evidence="1 2">
    <name type="scientific">Sphingobacterium bambusae</name>
    <dbReference type="NCBI Taxonomy" id="662858"/>
    <lineage>
        <taxon>Bacteria</taxon>
        <taxon>Pseudomonadati</taxon>
        <taxon>Bacteroidota</taxon>
        <taxon>Sphingobacteriia</taxon>
        <taxon>Sphingobacteriales</taxon>
        <taxon>Sphingobacteriaceae</taxon>
        <taxon>Sphingobacterium</taxon>
    </lineage>
</organism>
<name>A0ABW6BE43_9SPHI</name>
<reference evidence="2" key="1">
    <citation type="journal article" date="2019" name="Int. J. Syst. Evol. Microbiol.">
        <title>The Global Catalogue of Microorganisms (GCM) 10K type strain sequencing project: providing services to taxonomists for standard genome sequencing and annotation.</title>
        <authorList>
            <consortium name="The Broad Institute Genomics Platform"/>
            <consortium name="The Broad Institute Genome Sequencing Center for Infectious Disease"/>
            <person name="Wu L."/>
            <person name="Ma J."/>
        </authorList>
    </citation>
    <scope>NUCLEOTIDE SEQUENCE [LARGE SCALE GENOMIC DNA]</scope>
    <source>
        <strain evidence="2">KCTC 22814</strain>
    </source>
</reference>
<comment type="caution">
    <text evidence="1">The sequence shown here is derived from an EMBL/GenBank/DDBJ whole genome shotgun (WGS) entry which is preliminary data.</text>
</comment>
<gene>
    <name evidence="1" type="ORF">ACFS7Y_04870</name>
</gene>
<dbReference type="RefSeq" id="WP_320182404.1">
    <property type="nucleotide sequence ID" value="NZ_CP138332.1"/>
</dbReference>